<dbReference type="Proteomes" id="UP000637061">
    <property type="component" value="Unassembled WGS sequence"/>
</dbReference>
<evidence type="ECO:0000313" key="2">
    <source>
        <dbReference type="EMBL" id="MBI6883244.1"/>
    </source>
</evidence>
<protein>
    <submittedName>
        <fullName evidence="2">Uncharacterized protein</fullName>
    </submittedName>
</protein>
<dbReference type="AlphaFoldDB" id="A0A8I1EB52"/>
<dbReference type="EMBL" id="JAEHTE010000002">
    <property type="protein sequence ID" value="MBI6883244.1"/>
    <property type="molecule type" value="Genomic_DNA"/>
</dbReference>
<organism evidence="2 3">
    <name type="scientific">Pseudomonas putida</name>
    <name type="common">Arthrobacter siderocapsulatus</name>
    <dbReference type="NCBI Taxonomy" id="303"/>
    <lineage>
        <taxon>Bacteria</taxon>
        <taxon>Pseudomonadati</taxon>
        <taxon>Pseudomonadota</taxon>
        <taxon>Gammaproteobacteria</taxon>
        <taxon>Pseudomonadales</taxon>
        <taxon>Pseudomonadaceae</taxon>
        <taxon>Pseudomonas</taxon>
    </lineage>
</organism>
<keyword evidence="1" id="KW-0175">Coiled coil</keyword>
<evidence type="ECO:0000313" key="3">
    <source>
        <dbReference type="Proteomes" id="UP000637061"/>
    </source>
</evidence>
<dbReference type="RefSeq" id="WP_198746858.1">
    <property type="nucleotide sequence ID" value="NZ_JAEHTE010000002.1"/>
</dbReference>
<name>A0A8I1EB52_PSEPU</name>
<reference evidence="2" key="1">
    <citation type="submission" date="2020-12" db="EMBL/GenBank/DDBJ databases">
        <title>Enhanced detection system for hospital associated transmission using whole genome sequencing surveillance.</title>
        <authorList>
            <person name="Harrison L.H."/>
            <person name="Van Tyne D."/>
            <person name="Marsh J.W."/>
            <person name="Griffith M.P."/>
            <person name="Snyder D.J."/>
            <person name="Cooper V.S."/>
            <person name="Mustapha M."/>
        </authorList>
    </citation>
    <scope>NUCLEOTIDE SEQUENCE</scope>
    <source>
        <strain evidence="2">PSB00042</strain>
    </source>
</reference>
<sequence>MDFQRVKPGQYLVLSEKALWAAAADFYYQLPVELQTKDMSPRPQEVEVSILTHKAHDNIMSDFPRMAGFVLSKNPEYHVELVFHLSQRDLMDMADSLKCTIGAEPQKYGTIKSAALQARGGTWAIEAPEEDSSHGHWIHDGSRRHIADNVSPANAEFIVEASPNAVIALVNDYESELSQRMSAETKVVELEGKLEAALNQLSKEKSLLEDGERLRHLVFYAVDANRDEDASILTFGPYPSGQLRQAIDADMAAKADGGCANGQDTWEKALRLIEGEDEDIESLTHIAGMAMMAVQELGVEALSLEGLNAEKVNPALLSTLLRATCLWSEDLRGWKEARQIAERILSDRGQDPTEVMYGMI</sequence>
<evidence type="ECO:0000256" key="1">
    <source>
        <dbReference type="SAM" id="Coils"/>
    </source>
</evidence>
<feature type="coiled-coil region" evidence="1">
    <location>
        <begin position="180"/>
        <end position="207"/>
    </location>
</feature>
<comment type="caution">
    <text evidence="2">The sequence shown here is derived from an EMBL/GenBank/DDBJ whole genome shotgun (WGS) entry which is preliminary data.</text>
</comment>
<proteinExistence type="predicted"/>
<gene>
    <name evidence="2" type="ORF">JEU22_04900</name>
</gene>
<accession>A0A8I1EB52</accession>